<feature type="repeat" description="ANK" evidence="5">
    <location>
        <begin position="982"/>
        <end position="1014"/>
    </location>
</feature>
<evidence type="ECO:0000313" key="8">
    <source>
        <dbReference type="Proteomes" id="UP000033647"/>
    </source>
</evidence>
<proteinExistence type="predicted"/>
<accession>A0A0F4GGB6</accession>
<dbReference type="Gene3D" id="3.90.1200.10">
    <property type="match status" value="1"/>
</dbReference>
<feature type="repeat" description="ANK" evidence="5">
    <location>
        <begin position="949"/>
        <end position="981"/>
    </location>
</feature>
<feature type="repeat" description="ANK" evidence="5">
    <location>
        <begin position="1015"/>
        <end position="1047"/>
    </location>
</feature>
<protein>
    <recommendedName>
        <fullName evidence="1">protein-ribulosamine 3-kinase</fullName>
        <ecNumber evidence="1">2.7.1.172</ecNumber>
    </recommendedName>
</protein>
<dbReference type="Pfam" id="PF12796">
    <property type="entry name" value="Ank_2"/>
    <property type="match status" value="4"/>
</dbReference>
<evidence type="ECO:0000256" key="5">
    <source>
        <dbReference type="PROSITE-ProRule" id="PRU00023"/>
    </source>
</evidence>
<dbReference type="InterPro" id="IPR027417">
    <property type="entry name" value="P-loop_NTPase"/>
</dbReference>
<dbReference type="InterPro" id="IPR051165">
    <property type="entry name" value="Multifunctional_ANK_Repeat"/>
</dbReference>
<keyword evidence="8" id="KW-1185">Reference proteome</keyword>
<dbReference type="InterPro" id="IPR016477">
    <property type="entry name" value="Fructo-/Ketosamine-3-kinase"/>
</dbReference>
<keyword evidence="3 5" id="KW-0040">ANK repeat</keyword>
<dbReference type="PANTHER" id="PTHR24123">
    <property type="entry name" value="ANKYRIN REPEAT-CONTAINING"/>
    <property type="match status" value="1"/>
</dbReference>
<feature type="repeat" description="ANK" evidence="5">
    <location>
        <begin position="1081"/>
        <end position="1113"/>
    </location>
</feature>
<dbReference type="InterPro" id="IPR007111">
    <property type="entry name" value="NACHT_NTPase"/>
</dbReference>
<dbReference type="Gene3D" id="1.25.40.20">
    <property type="entry name" value="Ankyrin repeat-containing domain"/>
    <property type="match status" value="1"/>
</dbReference>
<reference evidence="7 8" key="1">
    <citation type="submission" date="2015-03" db="EMBL/GenBank/DDBJ databases">
        <title>RNA-seq based gene annotation and comparative genomics of four Zymoseptoria species reveal species-specific pathogenicity related genes and transposable element activity.</title>
        <authorList>
            <person name="Grandaubert J."/>
            <person name="Bhattacharyya A."/>
            <person name="Stukenbrock E.H."/>
        </authorList>
    </citation>
    <scope>NUCLEOTIDE SEQUENCE [LARGE SCALE GENOMIC DNA]</scope>
    <source>
        <strain evidence="7 8">Zb18110</strain>
    </source>
</reference>
<feature type="repeat" description="ANK" evidence="5">
    <location>
        <begin position="916"/>
        <end position="948"/>
    </location>
</feature>
<dbReference type="Proteomes" id="UP000033647">
    <property type="component" value="Unassembled WGS sequence"/>
</dbReference>
<organism evidence="7 8">
    <name type="scientific">Zymoseptoria brevis</name>
    <dbReference type="NCBI Taxonomy" id="1047168"/>
    <lineage>
        <taxon>Eukaryota</taxon>
        <taxon>Fungi</taxon>
        <taxon>Dikarya</taxon>
        <taxon>Ascomycota</taxon>
        <taxon>Pezizomycotina</taxon>
        <taxon>Dothideomycetes</taxon>
        <taxon>Dothideomycetidae</taxon>
        <taxon>Mycosphaerellales</taxon>
        <taxon>Mycosphaerellaceae</taxon>
        <taxon>Zymoseptoria</taxon>
    </lineage>
</organism>
<dbReference type="InterPro" id="IPR056884">
    <property type="entry name" value="NPHP3-like_N"/>
</dbReference>
<feature type="repeat" description="ANK" evidence="5">
    <location>
        <begin position="883"/>
        <end position="915"/>
    </location>
</feature>
<feature type="domain" description="NACHT" evidence="6">
    <location>
        <begin position="334"/>
        <end position="500"/>
    </location>
</feature>
<dbReference type="OrthoDB" id="5772781at2759"/>
<feature type="repeat" description="ANK" evidence="5">
    <location>
        <begin position="817"/>
        <end position="849"/>
    </location>
</feature>
<dbReference type="FunFam" id="3.90.1200.10:FF:000018">
    <property type="entry name" value="Fructosamine-3-kinase, putative"/>
    <property type="match status" value="1"/>
</dbReference>
<dbReference type="PANTHER" id="PTHR24123:SF141">
    <property type="entry name" value="ANKYRIN 2, ISOFORM U"/>
    <property type="match status" value="1"/>
</dbReference>
<dbReference type="Pfam" id="PF03881">
    <property type="entry name" value="Fructosamin_kin"/>
    <property type="match status" value="1"/>
</dbReference>
<dbReference type="InterPro" id="IPR036770">
    <property type="entry name" value="Ankyrin_rpt-contain_sf"/>
</dbReference>
<evidence type="ECO:0000313" key="7">
    <source>
        <dbReference type="EMBL" id="KJX96479.1"/>
    </source>
</evidence>
<dbReference type="PROSITE" id="PS50837">
    <property type="entry name" value="NACHT"/>
    <property type="match status" value="1"/>
</dbReference>
<feature type="repeat" description="ANK" evidence="5">
    <location>
        <begin position="1048"/>
        <end position="1080"/>
    </location>
</feature>
<dbReference type="InterPro" id="IPR002110">
    <property type="entry name" value="Ankyrin_rpt"/>
</dbReference>
<dbReference type="InterPro" id="IPR011009">
    <property type="entry name" value="Kinase-like_dom_sf"/>
</dbReference>
<dbReference type="SMART" id="SM00248">
    <property type="entry name" value="ANK"/>
    <property type="match status" value="10"/>
</dbReference>
<keyword evidence="2" id="KW-0677">Repeat</keyword>
<dbReference type="Pfam" id="PF24883">
    <property type="entry name" value="NPHP3_N"/>
    <property type="match status" value="1"/>
</dbReference>
<dbReference type="InterPro" id="IPR029058">
    <property type="entry name" value="AB_hydrolase_fold"/>
</dbReference>
<dbReference type="Gene3D" id="3.40.50.300">
    <property type="entry name" value="P-loop containing nucleotide triphosphate hydrolases"/>
    <property type="match status" value="1"/>
</dbReference>
<dbReference type="SUPFAM" id="SSF53474">
    <property type="entry name" value="alpha/beta-Hydrolases"/>
    <property type="match status" value="1"/>
</dbReference>
<evidence type="ECO:0000259" key="6">
    <source>
        <dbReference type="PROSITE" id="PS50837"/>
    </source>
</evidence>
<dbReference type="SUPFAM" id="SSF52540">
    <property type="entry name" value="P-loop containing nucleoside triphosphate hydrolases"/>
    <property type="match status" value="1"/>
</dbReference>
<evidence type="ECO:0000256" key="3">
    <source>
        <dbReference type="ARBA" id="ARBA00023043"/>
    </source>
</evidence>
<dbReference type="PROSITE" id="PS50297">
    <property type="entry name" value="ANK_REP_REGION"/>
    <property type="match status" value="7"/>
</dbReference>
<comment type="caution">
    <text evidence="7">The sequence shown here is derived from an EMBL/GenBank/DDBJ whole genome shotgun (WGS) entry which is preliminary data.</text>
</comment>
<dbReference type="EMBL" id="LAFY01000614">
    <property type="protein sequence ID" value="KJX96479.1"/>
    <property type="molecule type" value="Genomic_DNA"/>
</dbReference>
<dbReference type="SUPFAM" id="SSF56112">
    <property type="entry name" value="Protein kinase-like (PK-like)"/>
    <property type="match status" value="1"/>
</dbReference>
<evidence type="ECO:0000256" key="2">
    <source>
        <dbReference type="ARBA" id="ARBA00022737"/>
    </source>
</evidence>
<dbReference type="STRING" id="1047168.A0A0F4GGB6"/>
<dbReference type="SUPFAM" id="SSF48403">
    <property type="entry name" value="Ankyrin repeat"/>
    <property type="match status" value="1"/>
</dbReference>
<dbReference type="Gene3D" id="3.40.50.1820">
    <property type="entry name" value="alpha/beta hydrolase"/>
    <property type="match status" value="1"/>
</dbReference>
<comment type="catalytic activity">
    <reaction evidence="4">
        <text>N(6)-D-ribulosyl-L-lysyl-[protein] + ATP = N(6)-(3-O-phospho-D-ribulosyl)-L-lysyl-[protein] + ADP + H(+)</text>
        <dbReference type="Rhea" id="RHEA:48432"/>
        <dbReference type="Rhea" id="RHEA-COMP:12103"/>
        <dbReference type="Rhea" id="RHEA-COMP:12104"/>
        <dbReference type="ChEBI" id="CHEBI:15378"/>
        <dbReference type="ChEBI" id="CHEBI:30616"/>
        <dbReference type="ChEBI" id="CHEBI:90418"/>
        <dbReference type="ChEBI" id="CHEBI:90420"/>
        <dbReference type="ChEBI" id="CHEBI:456216"/>
        <dbReference type="EC" id="2.7.1.172"/>
    </reaction>
    <physiologicalReaction direction="left-to-right" evidence="4">
        <dbReference type="Rhea" id="RHEA:48433"/>
    </physiologicalReaction>
</comment>
<dbReference type="EC" id="2.7.1.172" evidence="1"/>
<dbReference type="PROSITE" id="PS50088">
    <property type="entry name" value="ANK_REPEAT"/>
    <property type="match status" value="8"/>
</dbReference>
<name>A0A0F4GGB6_9PEZI</name>
<dbReference type="GO" id="GO:0102193">
    <property type="term" value="F:protein-ribulosamine 3-kinase activity"/>
    <property type="evidence" value="ECO:0007669"/>
    <property type="project" value="UniProtKB-EC"/>
</dbReference>
<gene>
    <name evidence="7" type="ORF">TI39_contig622g00006</name>
</gene>
<sequence length="1491" mass="165042">MEILHTSFSLDVLHDGPTSSQETGDPLEQVDIVAVPGLDDTDDTGLEDRVNWLKAEDMLPYWLPTSRILSASYASKHAGGSGTIRSDLSSLALELLRGVKAQRLHCPKRPLVFIGHSFGGVIIKQAALLCDANHEEFSGLARSFAGMVFLGTVHREPLAPPQSMSTILAAMAATGNGGPLHLFHDTDDVLIRLASDFARLAVVNHIPLFCFFEQPPDGDVVVNEYSATIDGFPSAALAIHHQYLCKFGSPDDKNYAHVRDRLLSVTQGAAGCVASRTRFPTHEVGRCLDALFVTDPGEELETIEHTRGQLLPDSGTWLRTTPAFETWLEYAGSRILWLNGDPGKGKTMLAVAIIKFMQDRIKFACSGPSMLLAYFFCDNKDTRRNNTIAVLRGIIYQLLHSRPDLSSQFRALFSREGDQLFSSPTALRSLWRILKDFFASPSVRKVYIVIDALDELHEESIDDFLKLLSPLLEQERAPRSDGQLSAQNDTCEVKWFLTSRNVHWITPALSSALHINLEEHTDQVQALVSKFISARVDTLQLQKGYSSSLVSSVVATLEDISEGTFLYVSMACDALARPNVRLFDTRKELRNFPKGLESLYGRMIREIDAAGDEEHVKFAKAILRTMVLAVRPLTLQELAVLAGLPEEHRDDTSMLLEYTALCGSFVTNRQGSVYFVHESVKEYLRAIGFIFSKPIEDYHADLFDILVTPITLSDQKIGSVAEEMGPVLSYARLFWMEHARLANHSIDWNTYLSRPHFTHTMMSREKWLHFYWHESHPEWDKLPENLGLLHLAAQCGITPLVETLSRRGDQIDAPDSNGLTPLIWATKIGRPNVVELLLKLGAKHDLEGPAGLTAVFHAAINGHYRSLEKLVHGGACVRLTDTRKRTALHYAAAYGNITTLKILLGAGADVDARDNARHTALQQASIHGEVAIMSVLVTHSANIGVKDKEGRTLLHLAARTRDPNVLEFWLKNSDDLESTDSQSWTPLMHAAMLGNHKGVSLLIKHGARIDARTRDGQTAISLAIVNTRVDAVKALLDGGADPNSDCATKETPLLQAAWLGNVAIVQSLLDAGADANSQTQAGLRPIHQAAANGHEICSKLLLRYGADPNAQDPSGHTPSVRAEENKHHNLAKYLKNREISCGSRDSPLLGSDRLPLDPAVCQLLRISPECGFMELVGEEGFSRPAKVTALVNGKATYYFMKSGPNDDMFSSEHEALRELLATVPTICPYSLGHGNYSNTPGSFLLMEWMDIVDHDAALADGGSGLSLPQKLAHLHNTKAKIPSGQKDPMFGWHRRSYCGSTTQINTFRASWPKFYAENRLTSIMSMIEETHGTDQELRAGVNAIVDVVVPRLLGNGHLGGREGIVPVLVHGDLWHGNKAFGTNPAWGGPEHIVFDPSAAYCHSEYEIGIMRAFGGFTAGFFDEYHSMVPKTEPVREYEDRVELYKLYHYLNHYFLFRGAYKDNAMDIVKRLADRYILPIDEGFHVLPLRLL</sequence>
<evidence type="ECO:0000256" key="4">
    <source>
        <dbReference type="ARBA" id="ARBA00048655"/>
    </source>
</evidence>
<evidence type="ECO:0000256" key="1">
    <source>
        <dbReference type="ARBA" id="ARBA00011961"/>
    </source>
</evidence>